<dbReference type="Pfam" id="PF07791">
    <property type="entry name" value="Imm11"/>
    <property type="match status" value="1"/>
</dbReference>
<dbReference type="RefSeq" id="WP_089481746.1">
    <property type="nucleotide sequence ID" value="NZ_MUGS01000067.1"/>
</dbReference>
<accession>A0A227NKB8</accession>
<dbReference type="EMBL" id="MUGS01000067">
    <property type="protein sequence ID" value="OXE98200.1"/>
    <property type="molecule type" value="Genomic_DNA"/>
</dbReference>
<organism evidence="2 3">
    <name type="scientific">Flavobacterium araucananum</name>
    <dbReference type="NCBI Taxonomy" id="946678"/>
    <lineage>
        <taxon>Bacteria</taxon>
        <taxon>Pseudomonadati</taxon>
        <taxon>Bacteroidota</taxon>
        <taxon>Flavobacteriia</taxon>
        <taxon>Flavobacteriales</taxon>
        <taxon>Flavobacteriaceae</taxon>
        <taxon>Flavobacterium</taxon>
    </lineage>
</organism>
<proteinExistence type="predicted"/>
<sequence>MSKYFFLSWKNSTQTASAIYEIEHQIAHELIPELEGKGSLPFNFNLKRIRETKDDIIIDDNLDELQEIWLDYLPNSLVWPLMSQKLKLVVQENLTENEGVDWLDCKVNYGNEERIYYILRFNKKLDVLDMTETSFVRGTDHIIRPVFSYSKVRNLNIFSKPAYQYLWRITSGLYVSEKLKKEIQKKKLTGLDFSKVRVI</sequence>
<reference evidence="2 3" key="1">
    <citation type="submission" date="2016-11" db="EMBL/GenBank/DDBJ databases">
        <title>Whole genomes of Flavobacteriaceae.</title>
        <authorList>
            <person name="Stine C."/>
            <person name="Li C."/>
            <person name="Tadesse D."/>
        </authorList>
    </citation>
    <scope>NUCLEOTIDE SEQUENCE [LARGE SCALE GENOMIC DNA]</scope>
    <source>
        <strain evidence="2 3">DSM 24704</strain>
    </source>
</reference>
<evidence type="ECO:0000259" key="1">
    <source>
        <dbReference type="Pfam" id="PF07791"/>
    </source>
</evidence>
<feature type="domain" description="Immunity MXAN-0049 protein" evidence="1">
    <location>
        <begin position="68"/>
        <end position="196"/>
    </location>
</feature>
<protein>
    <recommendedName>
        <fullName evidence="1">Immunity MXAN-0049 protein domain-containing protein</fullName>
    </recommendedName>
</protein>
<comment type="caution">
    <text evidence="2">The sequence shown here is derived from an EMBL/GenBank/DDBJ whole genome shotgun (WGS) entry which is preliminary data.</text>
</comment>
<name>A0A227NKB8_9FLAO</name>
<keyword evidence="3" id="KW-1185">Reference proteome</keyword>
<evidence type="ECO:0000313" key="3">
    <source>
        <dbReference type="Proteomes" id="UP000214684"/>
    </source>
</evidence>
<gene>
    <name evidence="2" type="ORF">B0A64_22650</name>
</gene>
<dbReference type="AlphaFoldDB" id="A0A227NKB8"/>
<dbReference type="Proteomes" id="UP000214684">
    <property type="component" value="Unassembled WGS sequence"/>
</dbReference>
<evidence type="ECO:0000313" key="2">
    <source>
        <dbReference type="EMBL" id="OXE98200.1"/>
    </source>
</evidence>
<dbReference type="InterPro" id="IPR012433">
    <property type="entry name" value="Imm11"/>
</dbReference>
<dbReference type="OrthoDB" id="1096390at2"/>